<sequence>MVLDESPSALDVSIHAQILLLLDSFSKEKNLTYFFITHDLGVVKHFCDRILIMYLGNVCELAPTKKLFHKPLHPYTTSLLAAVLRPVVHKKSTQESILQGEVPSAVAPPPGCPFHTRCPKRMEICTQAKPELAEIEPEHFVACHLYSKAERAPSRENALARQ</sequence>
<organism evidence="5">
    <name type="scientific">uncultured spirochete</name>
    <dbReference type="NCBI Taxonomy" id="156406"/>
    <lineage>
        <taxon>Bacteria</taxon>
        <taxon>Pseudomonadati</taxon>
        <taxon>Spirochaetota</taxon>
        <taxon>Spirochaetia</taxon>
        <taxon>Spirochaetales</taxon>
        <taxon>environmental samples</taxon>
    </lineage>
</organism>
<keyword evidence="1" id="KW-0813">Transport</keyword>
<dbReference type="GO" id="GO:0005524">
    <property type="term" value="F:ATP binding"/>
    <property type="evidence" value="ECO:0007669"/>
    <property type="project" value="UniProtKB-KW"/>
</dbReference>
<dbReference type="SUPFAM" id="SSF52540">
    <property type="entry name" value="P-loop containing nucleoside triphosphate hydrolases"/>
    <property type="match status" value="1"/>
</dbReference>
<dbReference type="EC" id="3.6.3.-" evidence="5"/>
<evidence type="ECO:0000259" key="4">
    <source>
        <dbReference type="Pfam" id="PF08352"/>
    </source>
</evidence>
<evidence type="ECO:0000256" key="1">
    <source>
        <dbReference type="ARBA" id="ARBA00022448"/>
    </source>
</evidence>
<dbReference type="Gene3D" id="3.40.50.300">
    <property type="entry name" value="P-loop containing nucleotide triphosphate hydrolases"/>
    <property type="match status" value="1"/>
</dbReference>
<dbReference type="NCBIfam" id="TIGR01727">
    <property type="entry name" value="oligo_HPY"/>
    <property type="match status" value="1"/>
</dbReference>
<feature type="domain" description="Oligopeptide/dipeptide ABC transporter C-terminal" evidence="4">
    <location>
        <begin position="60"/>
        <end position="125"/>
    </location>
</feature>
<evidence type="ECO:0000256" key="2">
    <source>
        <dbReference type="ARBA" id="ARBA00022741"/>
    </source>
</evidence>
<evidence type="ECO:0000313" key="5">
    <source>
        <dbReference type="EMBL" id="SLM12402.1"/>
    </source>
</evidence>
<name>A0A3P3XIR6_9SPIR</name>
<dbReference type="InterPro" id="IPR013563">
    <property type="entry name" value="Oligopep_ABC_C"/>
</dbReference>
<dbReference type="PANTHER" id="PTHR43776">
    <property type="entry name" value="TRANSPORT ATP-BINDING PROTEIN"/>
    <property type="match status" value="1"/>
</dbReference>
<accession>A0A3P3XIR6</accession>
<keyword evidence="5" id="KW-0378">Hydrolase</keyword>
<gene>
    <name evidence="5" type="ORF">SPIROBIBN47_250026</name>
</gene>
<dbReference type="PANTHER" id="PTHR43776:SF8">
    <property type="entry name" value="ABC TRANSPORTER, ATP-BINDING PROTEIN"/>
    <property type="match status" value="1"/>
</dbReference>
<dbReference type="InterPro" id="IPR027417">
    <property type="entry name" value="P-loop_NTPase"/>
</dbReference>
<dbReference type="EMBL" id="FWDM01000018">
    <property type="protein sequence ID" value="SLM12402.1"/>
    <property type="molecule type" value="Genomic_DNA"/>
</dbReference>
<protein>
    <submittedName>
        <fullName evidence="5">Oligopeptide transport ATP-binding protein YkfD</fullName>
        <ecNumber evidence="5">3.6.3.-</ecNumber>
    </submittedName>
</protein>
<dbReference type="GO" id="GO:0015833">
    <property type="term" value="P:peptide transport"/>
    <property type="evidence" value="ECO:0007669"/>
    <property type="project" value="InterPro"/>
</dbReference>
<reference evidence="5" key="1">
    <citation type="submission" date="2017-02" db="EMBL/GenBank/DDBJ databases">
        <authorList>
            <person name="Regsiter A."/>
            <person name="William W."/>
        </authorList>
    </citation>
    <scope>NUCLEOTIDE SEQUENCE</scope>
    <source>
        <strain evidence="5">Bib</strain>
    </source>
</reference>
<dbReference type="GO" id="GO:0016787">
    <property type="term" value="F:hydrolase activity"/>
    <property type="evidence" value="ECO:0007669"/>
    <property type="project" value="UniProtKB-KW"/>
</dbReference>
<keyword evidence="3 5" id="KW-0067">ATP-binding</keyword>
<dbReference type="Pfam" id="PF08352">
    <property type="entry name" value="oligo_HPY"/>
    <property type="match status" value="1"/>
</dbReference>
<evidence type="ECO:0000256" key="3">
    <source>
        <dbReference type="ARBA" id="ARBA00022840"/>
    </source>
</evidence>
<dbReference type="AlphaFoldDB" id="A0A3P3XIR6"/>
<dbReference type="InterPro" id="IPR050319">
    <property type="entry name" value="ABC_transp_ATP-bind"/>
</dbReference>
<keyword evidence="2" id="KW-0547">Nucleotide-binding</keyword>
<proteinExistence type="predicted"/>